<dbReference type="RefSeq" id="WP_052470302.1">
    <property type="nucleotide sequence ID" value="NZ_AP012273.1"/>
</dbReference>
<dbReference type="SUPFAM" id="SSF56784">
    <property type="entry name" value="HAD-like"/>
    <property type="match status" value="1"/>
</dbReference>
<comment type="cofactor">
    <cofactor evidence="1">
        <name>Mg(2+)</name>
        <dbReference type="ChEBI" id="CHEBI:18420"/>
    </cofactor>
</comment>
<dbReference type="Gene3D" id="1.20.120.1600">
    <property type="match status" value="1"/>
</dbReference>
<dbReference type="Pfam" id="PF00702">
    <property type="entry name" value="Hydrolase"/>
    <property type="match status" value="1"/>
</dbReference>
<evidence type="ECO:0000256" key="2">
    <source>
        <dbReference type="ARBA" id="ARBA00022801"/>
    </source>
</evidence>
<evidence type="ECO:0000256" key="3">
    <source>
        <dbReference type="ARBA" id="ARBA00022842"/>
    </source>
</evidence>
<dbReference type="InterPro" id="IPR051400">
    <property type="entry name" value="HAD-like_hydrolase"/>
</dbReference>
<dbReference type="Proteomes" id="UP000031631">
    <property type="component" value="Chromosome"/>
</dbReference>
<keyword evidence="3" id="KW-0460">Magnesium</keyword>
<protein>
    <submittedName>
        <fullName evidence="4">HAD superfamily hydrolase</fullName>
    </submittedName>
</protein>
<dbReference type="InterPro" id="IPR023214">
    <property type="entry name" value="HAD_sf"/>
</dbReference>
<accession>A0A7U6GL19</accession>
<dbReference type="GO" id="GO:0009231">
    <property type="term" value="P:riboflavin biosynthetic process"/>
    <property type="evidence" value="ECO:0007669"/>
    <property type="project" value="TreeGrafter"/>
</dbReference>
<dbReference type="PANTHER" id="PTHR46470:SF4">
    <property type="entry name" value="5-AMINO-6-(5-PHOSPHO-D-RIBITYLAMINO)URACIL PHOSPHATASE YIGB"/>
    <property type="match status" value="1"/>
</dbReference>
<dbReference type="InterPro" id="IPR036412">
    <property type="entry name" value="HAD-like_sf"/>
</dbReference>
<dbReference type="AlphaFoldDB" id="A0A7U6GL19"/>
<evidence type="ECO:0000313" key="5">
    <source>
        <dbReference type="Proteomes" id="UP000031631"/>
    </source>
</evidence>
<keyword evidence="2 4" id="KW-0378">Hydrolase</keyword>
<evidence type="ECO:0000313" key="4">
    <source>
        <dbReference type="EMBL" id="BAO45552.1"/>
    </source>
</evidence>
<keyword evidence="5" id="KW-1185">Reference proteome</keyword>
<evidence type="ECO:0000256" key="1">
    <source>
        <dbReference type="ARBA" id="ARBA00001946"/>
    </source>
</evidence>
<organism evidence="4 5">
    <name type="scientific">Thiolapillus brandeum</name>
    <dbReference type="NCBI Taxonomy" id="1076588"/>
    <lineage>
        <taxon>Bacteria</taxon>
        <taxon>Pseudomonadati</taxon>
        <taxon>Pseudomonadota</taxon>
        <taxon>Gammaproteobacteria</taxon>
        <taxon>Chromatiales</taxon>
        <taxon>Sedimenticolaceae</taxon>
        <taxon>Thiolapillus</taxon>
    </lineage>
</organism>
<dbReference type="InterPro" id="IPR006439">
    <property type="entry name" value="HAD-SF_hydro_IA"/>
</dbReference>
<name>A0A7U6GL19_9GAMM</name>
<dbReference type="NCBIfam" id="TIGR01509">
    <property type="entry name" value="HAD-SF-IA-v3"/>
    <property type="match status" value="1"/>
</dbReference>
<dbReference type="PRINTS" id="PR00413">
    <property type="entry name" value="HADHALOGNASE"/>
</dbReference>
<dbReference type="EMBL" id="AP012273">
    <property type="protein sequence ID" value="BAO45552.1"/>
    <property type="molecule type" value="Genomic_DNA"/>
</dbReference>
<dbReference type="KEGG" id="tbn:TBH_C2646"/>
<dbReference type="Gene3D" id="3.40.50.1000">
    <property type="entry name" value="HAD superfamily/HAD-like"/>
    <property type="match status" value="1"/>
</dbReference>
<dbReference type="SFLD" id="SFLDG01129">
    <property type="entry name" value="C1.5:_HAD__Beta-PGM__Phosphata"/>
    <property type="match status" value="1"/>
</dbReference>
<dbReference type="SFLD" id="SFLDS00003">
    <property type="entry name" value="Haloacid_Dehalogenase"/>
    <property type="match status" value="1"/>
</dbReference>
<dbReference type="PANTHER" id="PTHR46470">
    <property type="entry name" value="N-ACYLNEURAMINATE-9-PHOSPHATASE"/>
    <property type="match status" value="1"/>
</dbReference>
<proteinExistence type="predicted"/>
<dbReference type="NCBIfam" id="TIGR01549">
    <property type="entry name" value="HAD-SF-IA-v1"/>
    <property type="match status" value="1"/>
</dbReference>
<dbReference type="GO" id="GO:0016787">
    <property type="term" value="F:hydrolase activity"/>
    <property type="evidence" value="ECO:0007669"/>
    <property type="project" value="UniProtKB-KW"/>
</dbReference>
<sequence>MFEHIRLISFDLDDTLWPTQPVIMAAEQELYDWLGQRAPRIVRDLSIMDMRERRLALMRQQPRIAHDLTLVRRKSLEQLLEEYGYDRQWAEQGTALFRRARNRVTPWDDVQPVLSRLKGRYLLVSLTNGNAQVQQTPLKDCFHLNLGAAEVGAAKPHPAMFQTMAKWSGLALEQMLHVGDDWQRDMLPARQLGMATAWVQRNGRGSFDSFKPDLCLFNLYPLGRYLQA</sequence>
<reference evidence="4 5" key="1">
    <citation type="journal article" date="2014" name="PLoS ONE">
        <title>Physiological and genomic features of a novel sulfur-oxidizing gammaproteobacterium belonging to a previously uncultivated symbiotic lineage isolated from a hydrothermal vent.</title>
        <authorList>
            <person name="Nunoura T."/>
            <person name="Takaki Y."/>
            <person name="Kazama H."/>
            <person name="Kakuta J."/>
            <person name="Shimamura S."/>
            <person name="Makita H."/>
            <person name="Hirai M."/>
            <person name="Miyazaki M."/>
            <person name="Takai K."/>
        </authorList>
    </citation>
    <scope>NUCLEOTIDE SEQUENCE [LARGE SCALE GENOMIC DNA]</scope>
    <source>
        <strain evidence="4 5">Hiromi1</strain>
    </source>
</reference>
<gene>
    <name evidence="4" type="ORF">TBH_C2646</name>
</gene>